<dbReference type="InterPro" id="IPR004046">
    <property type="entry name" value="GST_C"/>
</dbReference>
<evidence type="ECO:0000256" key="4">
    <source>
        <dbReference type="ARBA" id="ARBA00022490"/>
    </source>
</evidence>
<dbReference type="InterPro" id="IPR040079">
    <property type="entry name" value="Glutathione_S-Trfase"/>
</dbReference>
<evidence type="ECO:0000256" key="6">
    <source>
        <dbReference type="ARBA" id="ARBA00022679"/>
    </source>
</evidence>
<proteinExistence type="inferred from homology"/>
<dbReference type="PANTHER" id="PTHR43900:SF56">
    <property type="entry name" value="GLUTATHIONE TRANSFERASE"/>
    <property type="match status" value="1"/>
</dbReference>
<evidence type="ECO:0000256" key="3">
    <source>
        <dbReference type="ARBA" id="ARBA00012452"/>
    </source>
</evidence>
<dbReference type="OrthoDB" id="249703at2759"/>
<dbReference type="InterPro" id="IPR004045">
    <property type="entry name" value="Glutathione_S-Trfase_N"/>
</dbReference>
<dbReference type="GO" id="GO:0009407">
    <property type="term" value="P:toxin catabolic process"/>
    <property type="evidence" value="ECO:0007669"/>
    <property type="project" value="UniProtKB-ARBA"/>
</dbReference>
<feature type="domain" description="GST C-terminal" evidence="9">
    <location>
        <begin position="91"/>
        <end position="219"/>
    </location>
</feature>
<dbReference type="SFLD" id="SFLDS00019">
    <property type="entry name" value="Glutathione_Transferase_(cytos"/>
    <property type="match status" value="1"/>
</dbReference>
<evidence type="ECO:0000256" key="5">
    <source>
        <dbReference type="ARBA" id="ARBA00022575"/>
    </source>
</evidence>
<dbReference type="PANTHER" id="PTHR43900">
    <property type="entry name" value="GLUTATHIONE S-TRANSFERASE RHO"/>
    <property type="match status" value="1"/>
</dbReference>
<dbReference type="GO" id="GO:0043295">
    <property type="term" value="F:glutathione binding"/>
    <property type="evidence" value="ECO:0007669"/>
    <property type="project" value="TreeGrafter"/>
</dbReference>
<dbReference type="STRING" id="3476.A0A2P5DBI0"/>
<dbReference type="FunFam" id="1.20.1050.10:FF:000004">
    <property type="entry name" value="Glutathione S-transferase F2"/>
    <property type="match status" value="1"/>
</dbReference>
<evidence type="ECO:0000256" key="1">
    <source>
        <dbReference type="ARBA" id="ARBA00004514"/>
    </source>
</evidence>
<dbReference type="EMBL" id="JXTB01000049">
    <property type="protein sequence ID" value="PON70656.1"/>
    <property type="molecule type" value="Genomic_DNA"/>
</dbReference>
<dbReference type="GO" id="GO:0006749">
    <property type="term" value="P:glutathione metabolic process"/>
    <property type="evidence" value="ECO:0007669"/>
    <property type="project" value="TreeGrafter"/>
</dbReference>
<evidence type="ECO:0000313" key="10">
    <source>
        <dbReference type="EMBL" id="PON70656.1"/>
    </source>
</evidence>
<name>A0A2P5DBI0_PARAD</name>
<dbReference type="SFLD" id="SFLDG01154">
    <property type="entry name" value="Main.5:_Phi-like"/>
    <property type="match status" value="1"/>
</dbReference>
<dbReference type="EC" id="2.5.1.18" evidence="3"/>
<evidence type="ECO:0000256" key="2">
    <source>
        <dbReference type="ARBA" id="ARBA00010128"/>
    </source>
</evidence>
<dbReference type="SUPFAM" id="SSF52833">
    <property type="entry name" value="Thioredoxin-like"/>
    <property type="match status" value="1"/>
</dbReference>
<dbReference type="Pfam" id="PF02798">
    <property type="entry name" value="GST_N"/>
    <property type="match status" value="1"/>
</dbReference>
<comment type="subcellular location">
    <subcellularLocation>
        <location evidence="1">Cytoplasm</location>
        <location evidence="1">Cytosol</location>
    </subcellularLocation>
</comment>
<dbReference type="GO" id="GO:0004364">
    <property type="term" value="F:glutathione transferase activity"/>
    <property type="evidence" value="ECO:0007669"/>
    <property type="project" value="UniProtKB-EC"/>
</dbReference>
<protein>
    <recommendedName>
        <fullName evidence="3">glutathione transferase</fullName>
        <ecNumber evidence="3">2.5.1.18</ecNumber>
    </recommendedName>
</protein>
<dbReference type="GO" id="GO:0005829">
    <property type="term" value="C:cytosol"/>
    <property type="evidence" value="ECO:0007669"/>
    <property type="project" value="UniProtKB-SubCell"/>
</dbReference>
<dbReference type="SUPFAM" id="SSF47616">
    <property type="entry name" value="GST C-terminal domain-like"/>
    <property type="match status" value="1"/>
</dbReference>
<keyword evidence="5" id="KW-0216">Detoxification</keyword>
<evidence type="ECO:0000259" key="8">
    <source>
        <dbReference type="PROSITE" id="PS50404"/>
    </source>
</evidence>
<keyword evidence="11" id="KW-1185">Reference proteome</keyword>
<dbReference type="InterPro" id="IPR036282">
    <property type="entry name" value="Glutathione-S-Trfase_C_sf"/>
</dbReference>
<dbReference type="SFLD" id="SFLDG00358">
    <property type="entry name" value="Main_(cytGST)"/>
    <property type="match status" value="1"/>
</dbReference>
<evidence type="ECO:0000313" key="11">
    <source>
        <dbReference type="Proteomes" id="UP000237105"/>
    </source>
</evidence>
<dbReference type="InterPro" id="IPR036249">
    <property type="entry name" value="Thioredoxin-like_sf"/>
</dbReference>
<comment type="catalytic activity">
    <reaction evidence="7">
        <text>RX + glutathione = an S-substituted glutathione + a halide anion + H(+)</text>
        <dbReference type="Rhea" id="RHEA:16437"/>
        <dbReference type="ChEBI" id="CHEBI:15378"/>
        <dbReference type="ChEBI" id="CHEBI:16042"/>
        <dbReference type="ChEBI" id="CHEBI:17792"/>
        <dbReference type="ChEBI" id="CHEBI:57925"/>
        <dbReference type="ChEBI" id="CHEBI:90779"/>
        <dbReference type="EC" id="2.5.1.18"/>
    </reaction>
</comment>
<dbReference type="Gene3D" id="1.20.1050.10">
    <property type="match status" value="1"/>
</dbReference>
<comment type="similarity">
    <text evidence="2">Belongs to the GST superfamily. Phi family.</text>
</comment>
<keyword evidence="4" id="KW-0963">Cytoplasm</keyword>
<evidence type="ECO:0000256" key="7">
    <source>
        <dbReference type="ARBA" id="ARBA00047960"/>
    </source>
</evidence>
<dbReference type="InterPro" id="IPR010987">
    <property type="entry name" value="Glutathione-S-Trfase_C-like"/>
</dbReference>
<dbReference type="Pfam" id="PF00043">
    <property type="entry name" value="GST_C"/>
    <property type="match status" value="1"/>
</dbReference>
<dbReference type="FunFam" id="3.40.30.10:FF:000016">
    <property type="entry name" value="Glutathione S-transferase F2"/>
    <property type="match status" value="1"/>
</dbReference>
<sequence>MAVRKLYGSLDSPDTLKVLACLFEHDLDFEFVSIDLGAGEHNQKPFLSMSPFGQVPVFEDGHIKQFESRAIIRSMAHGYGKKLGEELIYWDSRKQATVANWIDVEDHHFEPPALKLVTELSTKPKNGLITDEKAVAEAEENLSKVLDVYEARLEKLKYFAADKYTVVDVLHLPTLESLMGIAQSKRLIESRPRVSAWCSEILARPAWVKVLEMIKMQVV</sequence>
<dbReference type="Proteomes" id="UP000237105">
    <property type="component" value="Unassembled WGS sequence"/>
</dbReference>
<gene>
    <name evidence="10" type="ORF">PanWU01x14_080300</name>
</gene>
<accession>A0A2P5DBI0</accession>
<evidence type="ECO:0000259" key="9">
    <source>
        <dbReference type="PROSITE" id="PS50405"/>
    </source>
</evidence>
<organism evidence="10 11">
    <name type="scientific">Parasponia andersonii</name>
    <name type="common">Sponia andersonii</name>
    <dbReference type="NCBI Taxonomy" id="3476"/>
    <lineage>
        <taxon>Eukaryota</taxon>
        <taxon>Viridiplantae</taxon>
        <taxon>Streptophyta</taxon>
        <taxon>Embryophyta</taxon>
        <taxon>Tracheophyta</taxon>
        <taxon>Spermatophyta</taxon>
        <taxon>Magnoliopsida</taxon>
        <taxon>eudicotyledons</taxon>
        <taxon>Gunneridae</taxon>
        <taxon>Pentapetalae</taxon>
        <taxon>rosids</taxon>
        <taxon>fabids</taxon>
        <taxon>Rosales</taxon>
        <taxon>Cannabaceae</taxon>
        <taxon>Parasponia</taxon>
    </lineage>
</organism>
<dbReference type="Gene3D" id="3.40.30.10">
    <property type="entry name" value="Glutaredoxin"/>
    <property type="match status" value="1"/>
</dbReference>
<dbReference type="AlphaFoldDB" id="A0A2P5DBI0"/>
<dbReference type="PROSITE" id="PS50405">
    <property type="entry name" value="GST_CTER"/>
    <property type="match status" value="1"/>
</dbReference>
<comment type="caution">
    <text evidence="10">The sequence shown here is derived from an EMBL/GenBank/DDBJ whole genome shotgun (WGS) entry which is preliminary data.</text>
</comment>
<dbReference type="PROSITE" id="PS50404">
    <property type="entry name" value="GST_NTER"/>
    <property type="match status" value="1"/>
</dbReference>
<feature type="domain" description="GST N-terminal" evidence="8">
    <location>
        <begin position="2"/>
        <end position="83"/>
    </location>
</feature>
<keyword evidence="6" id="KW-0808">Transferase</keyword>
<reference evidence="11" key="1">
    <citation type="submission" date="2016-06" db="EMBL/GenBank/DDBJ databases">
        <title>Parallel loss of symbiosis genes in relatives of nitrogen-fixing non-legume Parasponia.</title>
        <authorList>
            <person name="Van Velzen R."/>
            <person name="Holmer R."/>
            <person name="Bu F."/>
            <person name="Rutten L."/>
            <person name="Van Zeijl A."/>
            <person name="Liu W."/>
            <person name="Santuari L."/>
            <person name="Cao Q."/>
            <person name="Sharma T."/>
            <person name="Shen D."/>
            <person name="Roswanjaya Y."/>
            <person name="Wardhani T."/>
            <person name="Kalhor M.S."/>
            <person name="Jansen J."/>
            <person name="Van den Hoogen J."/>
            <person name="Gungor B."/>
            <person name="Hartog M."/>
            <person name="Hontelez J."/>
            <person name="Verver J."/>
            <person name="Yang W.-C."/>
            <person name="Schijlen E."/>
            <person name="Repin R."/>
            <person name="Schilthuizen M."/>
            <person name="Schranz E."/>
            <person name="Heidstra R."/>
            <person name="Miyata K."/>
            <person name="Fedorova E."/>
            <person name="Kohlen W."/>
            <person name="Bisseling T."/>
            <person name="Smit S."/>
            <person name="Geurts R."/>
        </authorList>
    </citation>
    <scope>NUCLEOTIDE SEQUENCE [LARGE SCALE GENOMIC DNA]</scope>
    <source>
        <strain evidence="11">cv. WU1-14</strain>
    </source>
</reference>